<dbReference type="InterPro" id="IPR015421">
    <property type="entry name" value="PyrdxlP-dep_Trfase_major"/>
</dbReference>
<dbReference type="Pfam" id="PF00266">
    <property type="entry name" value="Aminotran_5"/>
    <property type="match status" value="1"/>
</dbReference>
<name>A0ABV5PRZ8_9ACTN</name>
<dbReference type="InterPro" id="IPR015424">
    <property type="entry name" value="PyrdxlP-dep_Trfase"/>
</dbReference>
<gene>
    <name evidence="6" type="ORF">ACFFRN_05160</name>
</gene>
<evidence type="ECO:0000313" key="7">
    <source>
        <dbReference type="Proteomes" id="UP001589646"/>
    </source>
</evidence>
<dbReference type="GO" id="GO:0008483">
    <property type="term" value="F:transaminase activity"/>
    <property type="evidence" value="ECO:0007669"/>
    <property type="project" value="UniProtKB-KW"/>
</dbReference>
<evidence type="ECO:0000256" key="3">
    <source>
        <dbReference type="RuleBase" id="RU004075"/>
    </source>
</evidence>
<feature type="domain" description="Aminotransferase class V" evidence="5">
    <location>
        <begin position="2"/>
        <end position="244"/>
    </location>
</feature>
<evidence type="ECO:0000256" key="2">
    <source>
        <dbReference type="ARBA" id="ARBA00022898"/>
    </source>
</evidence>
<dbReference type="RefSeq" id="WP_346122735.1">
    <property type="nucleotide sequence ID" value="NZ_BAAAXC010000014.1"/>
</dbReference>
<evidence type="ECO:0000259" key="5">
    <source>
        <dbReference type="Pfam" id="PF00266"/>
    </source>
</evidence>
<protein>
    <submittedName>
        <fullName evidence="6">Aminotransferase class V-fold PLP-dependent enzyme</fullName>
    </submittedName>
</protein>
<dbReference type="PROSITE" id="PS00595">
    <property type="entry name" value="AA_TRANSFER_CLASS_5"/>
    <property type="match status" value="1"/>
</dbReference>
<sequence length="277" mass="30165">MTTELEFPSIAHVWLAQRANGATVRYAETEGGFATAEGYEKAMDGPARLVSVPLVSYRHGQRLPVERIAELARDRGAQVFVDAYQGLGVEPVDVRKLGCDYLVSGTHKYLLGLPGLAFLYVRRGVNRELDPQLTGWFGRVDPFEFNPRELDFPSTARRYEVGTPPVVAAYGAVAGLKLLATLDAGVARAHVRGLTSHLRAGLAGMGERLASPASEDDCGPMVAVHDPAPDRLARFLAARKIVTSPRSGLLRIAVHYYNNDADVEAVVEAIHEYRSGR</sequence>
<reference evidence="6 7" key="1">
    <citation type="submission" date="2024-09" db="EMBL/GenBank/DDBJ databases">
        <authorList>
            <person name="Sun Q."/>
            <person name="Mori K."/>
        </authorList>
    </citation>
    <scope>NUCLEOTIDE SEQUENCE [LARGE SCALE GENOMIC DNA]</scope>
    <source>
        <strain evidence="6 7">JCM 3323</strain>
    </source>
</reference>
<dbReference type="SUPFAM" id="SSF53383">
    <property type="entry name" value="PLP-dependent transferases"/>
    <property type="match status" value="1"/>
</dbReference>
<evidence type="ECO:0000256" key="1">
    <source>
        <dbReference type="ARBA" id="ARBA00001933"/>
    </source>
</evidence>
<dbReference type="EMBL" id="JBHMCE010000002">
    <property type="protein sequence ID" value="MFB9526001.1"/>
    <property type="molecule type" value="Genomic_DNA"/>
</dbReference>
<dbReference type="Gene3D" id="3.40.640.10">
    <property type="entry name" value="Type I PLP-dependent aspartate aminotransferase-like (Major domain)"/>
    <property type="match status" value="1"/>
</dbReference>
<comment type="cofactor">
    <cofactor evidence="1 4">
        <name>pyridoxal 5'-phosphate</name>
        <dbReference type="ChEBI" id="CHEBI:597326"/>
    </cofactor>
</comment>
<evidence type="ECO:0000313" key="6">
    <source>
        <dbReference type="EMBL" id="MFB9526001.1"/>
    </source>
</evidence>
<keyword evidence="6" id="KW-0808">Transferase</keyword>
<keyword evidence="6" id="KW-0032">Aminotransferase</keyword>
<dbReference type="PANTHER" id="PTHR43586">
    <property type="entry name" value="CYSTEINE DESULFURASE"/>
    <property type="match status" value="1"/>
</dbReference>
<accession>A0ABV5PRZ8</accession>
<evidence type="ECO:0000256" key="4">
    <source>
        <dbReference type="RuleBase" id="RU004504"/>
    </source>
</evidence>
<comment type="similarity">
    <text evidence="3">Belongs to the class-V pyridoxal-phosphate-dependent aminotransferase family.</text>
</comment>
<dbReference type="InterPro" id="IPR000192">
    <property type="entry name" value="Aminotrans_V_dom"/>
</dbReference>
<dbReference type="InterPro" id="IPR015422">
    <property type="entry name" value="PyrdxlP-dep_Trfase_small"/>
</dbReference>
<keyword evidence="7" id="KW-1185">Reference proteome</keyword>
<keyword evidence="2" id="KW-0663">Pyridoxal phosphate</keyword>
<dbReference type="PANTHER" id="PTHR43586:SF15">
    <property type="entry name" value="BLR3095 PROTEIN"/>
    <property type="match status" value="1"/>
</dbReference>
<organism evidence="6 7">
    <name type="scientific">Nonomuraea roseola</name>
    <dbReference type="NCBI Taxonomy" id="46179"/>
    <lineage>
        <taxon>Bacteria</taxon>
        <taxon>Bacillati</taxon>
        <taxon>Actinomycetota</taxon>
        <taxon>Actinomycetes</taxon>
        <taxon>Streptosporangiales</taxon>
        <taxon>Streptosporangiaceae</taxon>
        <taxon>Nonomuraea</taxon>
    </lineage>
</organism>
<proteinExistence type="inferred from homology"/>
<comment type="caution">
    <text evidence="6">The sequence shown here is derived from an EMBL/GenBank/DDBJ whole genome shotgun (WGS) entry which is preliminary data.</text>
</comment>
<dbReference type="Proteomes" id="UP001589646">
    <property type="component" value="Unassembled WGS sequence"/>
</dbReference>
<dbReference type="Gene3D" id="3.90.1150.10">
    <property type="entry name" value="Aspartate Aminotransferase, domain 1"/>
    <property type="match status" value="1"/>
</dbReference>
<dbReference type="InterPro" id="IPR020578">
    <property type="entry name" value="Aminotrans_V_PyrdxlP_BS"/>
</dbReference>